<feature type="transmembrane region" description="Helical" evidence="7">
    <location>
        <begin position="69"/>
        <end position="86"/>
    </location>
</feature>
<evidence type="ECO:0000256" key="5">
    <source>
        <dbReference type="ARBA" id="ARBA00023157"/>
    </source>
</evidence>
<keyword evidence="6" id="KW-0456">Lyase</keyword>
<dbReference type="PANTHER" id="PTHR12639">
    <property type="entry name" value="VITAMIN K-DEPENDENT GAMMA-CARBOXYLASE"/>
    <property type="match status" value="1"/>
</dbReference>
<sequence>MLAKFRTEFFRPIDNSQIVLFRILFGLLMATESFGAIGTGWVKKVFIDPEHHFPFIWVDWLHPLPGDGMYYYFVVMGIASLMVAAGYQYRWSSLALALLWTGCYFMQKSSYNNHYYLAVLLCWFMALINPHQRKSLDSRLSGITRYDAPNWYRLFFIVQLFVVFSYAAVAKFSDSWISGDFITMKFASKGDYFLIGPLLIKPWFQAFVTYSGILFDALICPLLLWKRTRKMAFVGLISFNLFNSAVFQIGIFPYMVVALAIFFFDPKQIQTTFFATSPTLKTQSHQSNRWIMYCFVGYFLWQIYLPLRHHHIPGDVLWTEEGHRLSWRMMLRSRYGQGLFQVHDPDTGKNYSIRQRDYLSTKQRYSVSAFPDFAWQFAQILKADYQTKGIAHPEVYFIGSKVRINRGEYAPFIDPTVDLAQAKWNYWGHNEWILPKN</sequence>
<protein>
    <submittedName>
        <fullName evidence="9">Vitamin K-dependent gamma-carboxylase</fullName>
    </submittedName>
</protein>
<evidence type="ECO:0000256" key="1">
    <source>
        <dbReference type="ARBA" id="ARBA00004127"/>
    </source>
</evidence>
<keyword evidence="3 7" id="KW-1133">Transmembrane helix</keyword>
<reference evidence="10" key="1">
    <citation type="submission" date="2016-11" db="EMBL/GenBank/DDBJ databases">
        <authorList>
            <person name="Varghese N."/>
            <person name="Submissions S."/>
        </authorList>
    </citation>
    <scope>NUCLEOTIDE SEQUENCE [LARGE SCALE GENOMIC DNA]</scope>
    <source>
        <strain evidence="10">DSM 26134</strain>
    </source>
</reference>
<gene>
    <name evidence="9" type="ORF">SAMN04488028_103264</name>
</gene>
<evidence type="ECO:0000313" key="10">
    <source>
        <dbReference type="Proteomes" id="UP000184474"/>
    </source>
</evidence>
<evidence type="ECO:0000256" key="4">
    <source>
        <dbReference type="ARBA" id="ARBA00023136"/>
    </source>
</evidence>
<evidence type="ECO:0000256" key="2">
    <source>
        <dbReference type="ARBA" id="ARBA00022692"/>
    </source>
</evidence>
<dbReference type="AlphaFoldDB" id="A0A1M6QC56"/>
<feature type="transmembrane region" description="Helical" evidence="7">
    <location>
        <begin position="20"/>
        <end position="42"/>
    </location>
</feature>
<dbReference type="InterPro" id="IPR007782">
    <property type="entry name" value="VKG_COase"/>
</dbReference>
<dbReference type="EMBL" id="FRAA01000003">
    <property type="protein sequence ID" value="SHK17761.1"/>
    <property type="molecule type" value="Genomic_DNA"/>
</dbReference>
<evidence type="ECO:0000313" key="9">
    <source>
        <dbReference type="EMBL" id="SHK17761.1"/>
    </source>
</evidence>
<keyword evidence="5" id="KW-1015">Disulfide bond</keyword>
<dbReference type="RefSeq" id="WP_073122313.1">
    <property type="nucleotide sequence ID" value="NZ_FRAA01000003.1"/>
</dbReference>
<keyword evidence="2 7" id="KW-0812">Transmembrane</keyword>
<dbReference type="GO" id="GO:0008488">
    <property type="term" value="F:gamma-glutamyl carboxylase activity"/>
    <property type="evidence" value="ECO:0007669"/>
    <property type="project" value="InterPro"/>
</dbReference>
<name>A0A1M6QC56_REIAG</name>
<comment type="subcellular location">
    <subcellularLocation>
        <location evidence="1">Endomembrane system</location>
        <topology evidence="1">Multi-pass membrane protein</topology>
    </subcellularLocation>
</comment>
<proteinExistence type="predicted"/>
<feature type="transmembrane region" description="Helical" evidence="7">
    <location>
        <begin position="203"/>
        <end position="225"/>
    </location>
</feature>
<feature type="domain" description="HTTM-like" evidence="8">
    <location>
        <begin position="10"/>
        <end position="267"/>
    </location>
</feature>
<evidence type="ECO:0000259" key="8">
    <source>
        <dbReference type="SMART" id="SM00752"/>
    </source>
</evidence>
<dbReference type="PANTHER" id="PTHR12639:SF7">
    <property type="entry name" value="HTTM DOMAIN-CONTAINING PROTEIN"/>
    <property type="match status" value="1"/>
</dbReference>
<dbReference type="InterPro" id="IPR053935">
    <property type="entry name" value="VKGC_lumenal_dom"/>
</dbReference>
<dbReference type="STRING" id="156994.SAMN04488028_103264"/>
<dbReference type="GO" id="GO:0019842">
    <property type="term" value="F:vitamin binding"/>
    <property type="evidence" value="ECO:0007669"/>
    <property type="project" value="TreeGrafter"/>
</dbReference>
<accession>A0A1M6QC56</accession>
<dbReference type="InterPro" id="IPR011020">
    <property type="entry name" value="HTTM-like"/>
</dbReference>
<evidence type="ECO:0000256" key="6">
    <source>
        <dbReference type="ARBA" id="ARBA00023239"/>
    </source>
</evidence>
<dbReference type="Pfam" id="PF22777">
    <property type="entry name" value="VKGC_lumenal_dom"/>
    <property type="match status" value="1"/>
</dbReference>
<evidence type="ECO:0000256" key="3">
    <source>
        <dbReference type="ARBA" id="ARBA00022989"/>
    </source>
</evidence>
<evidence type="ECO:0000256" key="7">
    <source>
        <dbReference type="SAM" id="Phobius"/>
    </source>
</evidence>
<feature type="transmembrane region" description="Helical" evidence="7">
    <location>
        <begin position="237"/>
        <end position="264"/>
    </location>
</feature>
<dbReference type="InterPro" id="IPR053934">
    <property type="entry name" value="HTTM_dom"/>
</dbReference>
<keyword evidence="10" id="KW-1185">Reference proteome</keyword>
<dbReference type="Proteomes" id="UP000184474">
    <property type="component" value="Unassembled WGS sequence"/>
</dbReference>
<organism evidence="9 10">
    <name type="scientific">Reichenbachiella agariperforans</name>
    <dbReference type="NCBI Taxonomy" id="156994"/>
    <lineage>
        <taxon>Bacteria</taxon>
        <taxon>Pseudomonadati</taxon>
        <taxon>Bacteroidota</taxon>
        <taxon>Cytophagia</taxon>
        <taxon>Cytophagales</taxon>
        <taxon>Reichenbachiellaceae</taxon>
        <taxon>Reichenbachiella</taxon>
    </lineage>
</organism>
<dbReference type="Pfam" id="PF05090">
    <property type="entry name" value="HTTM"/>
    <property type="match status" value="1"/>
</dbReference>
<feature type="transmembrane region" description="Helical" evidence="7">
    <location>
        <begin position="151"/>
        <end position="169"/>
    </location>
</feature>
<keyword evidence="4 7" id="KW-0472">Membrane</keyword>
<dbReference type="GO" id="GO:0012505">
    <property type="term" value="C:endomembrane system"/>
    <property type="evidence" value="ECO:0007669"/>
    <property type="project" value="UniProtKB-SubCell"/>
</dbReference>
<dbReference type="SMART" id="SM00752">
    <property type="entry name" value="HTTM"/>
    <property type="match status" value="1"/>
</dbReference>